<feature type="region of interest" description="Disordered" evidence="1">
    <location>
        <begin position="453"/>
        <end position="472"/>
    </location>
</feature>
<keyword evidence="2" id="KW-0812">Transmembrane</keyword>
<feature type="compositionally biased region" description="Basic residues" evidence="1">
    <location>
        <begin position="408"/>
        <end position="417"/>
    </location>
</feature>
<evidence type="ECO:0000313" key="5">
    <source>
        <dbReference type="Proteomes" id="UP001358417"/>
    </source>
</evidence>
<dbReference type="AlphaFoldDB" id="A0AAV9MV40"/>
<evidence type="ECO:0000256" key="2">
    <source>
        <dbReference type="SAM" id="Phobius"/>
    </source>
</evidence>
<gene>
    <name evidence="4" type="ORF">LTR84_009253</name>
</gene>
<feature type="region of interest" description="Disordered" evidence="1">
    <location>
        <begin position="139"/>
        <end position="195"/>
    </location>
</feature>
<dbReference type="GeneID" id="89977412"/>
<feature type="compositionally biased region" description="Low complexity" evidence="1">
    <location>
        <begin position="142"/>
        <end position="195"/>
    </location>
</feature>
<feature type="compositionally biased region" description="Basic and acidic residues" evidence="1">
    <location>
        <begin position="326"/>
        <end position="338"/>
    </location>
</feature>
<name>A0AAV9MV40_9EURO</name>
<feature type="compositionally biased region" description="Polar residues" evidence="1">
    <location>
        <begin position="287"/>
        <end position="299"/>
    </location>
</feature>
<sequence length="503" mass="53407">MQRKRLVLLLLTYISSANAFQYIDPSSPDSRSLLLRRDDVSCKAVDSRLPDNFTCPEGSNCISLDSGSSALCCPDGNTCSNIAPIPCDIQGQNATRNPNASIFTTKSGDNLPSCGSSCCPFGYACIDAPKNQQDGKPVCSLNTGSSKSGTSDTSPASSTTSSASSTQNSGSSSSLKTSTSKSPTSSSTSTSTAISGASSNSAQLENSCNKFPVTVFLAGLFPGMFIGAFMMLAWVICSGRHRKPPQRDSAGSSFYKPQISDPIPLQPGGLRTDFLRRTTGHARSMFSMASGQSPTTGTRENWKMPTPPVVNNIPPTTRGIPVPVTPDRRVPRSPDTESIKIYTPPSGPNIQPAMPAYPPNIAPLRGMNAQRYMDHGGSSSKGPNQNNIMGSPFETPPHTKSAANNKHSSFRASHHHANERTMSGAYSTVSSLHDHEVLTPARYDGTGGGEYTTITNRNRSASAGDKSRPTTGFTEMLHEAGFPDTYGQAPDVPKIPNGYESRR</sequence>
<dbReference type="Proteomes" id="UP001358417">
    <property type="component" value="Unassembled WGS sequence"/>
</dbReference>
<feature type="region of interest" description="Disordered" evidence="1">
    <location>
        <begin position="373"/>
        <end position="417"/>
    </location>
</feature>
<reference evidence="4 5" key="1">
    <citation type="submission" date="2023-08" db="EMBL/GenBank/DDBJ databases">
        <title>Black Yeasts Isolated from many extreme environments.</title>
        <authorList>
            <person name="Coleine C."/>
            <person name="Stajich J.E."/>
            <person name="Selbmann L."/>
        </authorList>
    </citation>
    <scope>NUCLEOTIDE SEQUENCE [LARGE SCALE GENOMIC DNA]</scope>
    <source>
        <strain evidence="4 5">CCFEE 5792</strain>
    </source>
</reference>
<keyword evidence="5" id="KW-1185">Reference proteome</keyword>
<protein>
    <recommendedName>
        <fullName evidence="6">Mid2 domain-containing protein</fullName>
    </recommendedName>
</protein>
<organism evidence="4 5">
    <name type="scientific">Exophiala bonariae</name>
    <dbReference type="NCBI Taxonomy" id="1690606"/>
    <lineage>
        <taxon>Eukaryota</taxon>
        <taxon>Fungi</taxon>
        <taxon>Dikarya</taxon>
        <taxon>Ascomycota</taxon>
        <taxon>Pezizomycotina</taxon>
        <taxon>Eurotiomycetes</taxon>
        <taxon>Chaetothyriomycetidae</taxon>
        <taxon>Chaetothyriales</taxon>
        <taxon>Herpotrichiellaceae</taxon>
        <taxon>Exophiala</taxon>
    </lineage>
</organism>
<keyword evidence="2" id="KW-1133">Transmembrane helix</keyword>
<keyword evidence="2" id="KW-0472">Membrane</keyword>
<dbReference type="RefSeq" id="XP_064701018.1">
    <property type="nucleotide sequence ID" value="XM_064852793.1"/>
</dbReference>
<keyword evidence="3" id="KW-0732">Signal</keyword>
<feature type="region of interest" description="Disordered" evidence="1">
    <location>
        <begin position="287"/>
        <end position="353"/>
    </location>
</feature>
<feature type="signal peptide" evidence="3">
    <location>
        <begin position="1"/>
        <end position="19"/>
    </location>
</feature>
<feature type="compositionally biased region" description="Polar residues" evidence="1">
    <location>
        <begin position="377"/>
        <end position="389"/>
    </location>
</feature>
<proteinExistence type="predicted"/>
<evidence type="ECO:0000313" key="4">
    <source>
        <dbReference type="EMBL" id="KAK5045389.1"/>
    </source>
</evidence>
<evidence type="ECO:0000256" key="1">
    <source>
        <dbReference type="SAM" id="MobiDB-lite"/>
    </source>
</evidence>
<feature type="transmembrane region" description="Helical" evidence="2">
    <location>
        <begin position="215"/>
        <end position="237"/>
    </location>
</feature>
<feature type="region of interest" description="Disordered" evidence="1">
    <location>
        <begin position="481"/>
        <end position="503"/>
    </location>
</feature>
<feature type="region of interest" description="Disordered" evidence="1">
    <location>
        <begin position="241"/>
        <end position="270"/>
    </location>
</feature>
<dbReference type="EMBL" id="JAVRRD010000037">
    <property type="protein sequence ID" value="KAK5045389.1"/>
    <property type="molecule type" value="Genomic_DNA"/>
</dbReference>
<accession>A0AAV9MV40</accession>
<feature type="chain" id="PRO_5043687353" description="Mid2 domain-containing protein" evidence="3">
    <location>
        <begin position="20"/>
        <end position="503"/>
    </location>
</feature>
<evidence type="ECO:0008006" key="6">
    <source>
        <dbReference type="Google" id="ProtNLM"/>
    </source>
</evidence>
<comment type="caution">
    <text evidence="4">The sequence shown here is derived from an EMBL/GenBank/DDBJ whole genome shotgun (WGS) entry which is preliminary data.</text>
</comment>
<evidence type="ECO:0000256" key="3">
    <source>
        <dbReference type="SAM" id="SignalP"/>
    </source>
</evidence>